<dbReference type="Proteomes" id="UP000186705">
    <property type="component" value="Unassembled WGS sequence"/>
</dbReference>
<organism evidence="2 3">
    <name type="scientific">Dubosiella newyorkensis</name>
    <dbReference type="NCBI Taxonomy" id="1862672"/>
    <lineage>
        <taxon>Bacteria</taxon>
        <taxon>Bacillati</taxon>
        <taxon>Bacillota</taxon>
        <taxon>Erysipelotrichia</taxon>
        <taxon>Erysipelotrichales</taxon>
        <taxon>Erysipelotrichaceae</taxon>
        <taxon>Dubosiella</taxon>
    </lineage>
</organism>
<keyword evidence="1" id="KW-1133">Transmembrane helix</keyword>
<keyword evidence="3" id="KW-1185">Reference proteome</keyword>
<dbReference type="STRING" id="1862672.BO225_07505"/>
<dbReference type="AlphaFoldDB" id="A0A1U7NLW1"/>
<evidence type="ECO:0000313" key="2">
    <source>
        <dbReference type="EMBL" id="OLU45990.1"/>
    </source>
</evidence>
<feature type="transmembrane region" description="Helical" evidence="1">
    <location>
        <begin position="26"/>
        <end position="45"/>
    </location>
</feature>
<evidence type="ECO:0000313" key="3">
    <source>
        <dbReference type="Proteomes" id="UP000186705"/>
    </source>
</evidence>
<accession>A0A1U7NLW1</accession>
<keyword evidence="1" id="KW-0812">Transmembrane</keyword>
<name>A0A1U7NLW1_9FIRM</name>
<dbReference type="EMBL" id="MPKA01000077">
    <property type="protein sequence ID" value="OLU45990.1"/>
    <property type="molecule type" value="Genomic_DNA"/>
</dbReference>
<proteinExistence type="predicted"/>
<keyword evidence="1" id="KW-0472">Membrane</keyword>
<sequence>MKNFRQIFLWDFIIFPQFLNISSIKAIFPIFFLICLSINGHILFLEFRKKTIPFLFNKFYHEYNKERRKQVL</sequence>
<comment type="caution">
    <text evidence="2">The sequence shown here is derived from an EMBL/GenBank/DDBJ whole genome shotgun (WGS) entry which is preliminary data.</text>
</comment>
<gene>
    <name evidence="2" type="ORF">BO225_07505</name>
</gene>
<evidence type="ECO:0000256" key="1">
    <source>
        <dbReference type="SAM" id="Phobius"/>
    </source>
</evidence>
<reference evidence="2 3" key="1">
    <citation type="submission" date="2016-11" db="EMBL/GenBank/DDBJ databases">
        <title>Description of two novel members of the family Erysipelotrichaceae: Ileibacterium lipovorans gen. nov., sp. nov. and Dubosiella newyorkensis, gen. nov., sp. nov.</title>
        <authorList>
            <person name="Cox L.M."/>
            <person name="Sohn J."/>
            <person name="Tyrrell K.L."/>
            <person name="Citron D.M."/>
            <person name="Lawson P.A."/>
            <person name="Patel N.B."/>
            <person name="Iizumi T."/>
            <person name="Perez-Perez G.I."/>
            <person name="Goldstein E.J."/>
            <person name="Blaser M.J."/>
        </authorList>
    </citation>
    <scope>NUCLEOTIDE SEQUENCE [LARGE SCALE GENOMIC DNA]</scope>
    <source>
        <strain evidence="2 3">NYU-BL-A4</strain>
    </source>
</reference>
<protein>
    <submittedName>
        <fullName evidence="2">Uncharacterized protein</fullName>
    </submittedName>
</protein>